<dbReference type="PANTHER" id="PTHR11360">
    <property type="entry name" value="MONOCARBOXYLATE TRANSPORTER"/>
    <property type="match status" value="1"/>
</dbReference>
<dbReference type="InterPro" id="IPR011701">
    <property type="entry name" value="MFS"/>
</dbReference>
<dbReference type="Gene3D" id="1.20.1250.20">
    <property type="entry name" value="MFS general substrate transporter like domains"/>
    <property type="match status" value="1"/>
</dbReference>
<feature type="transmembrane region" description="Helical" evidence="5">
    <location>
        <begin position="32"/>
        <end position="51"/>
    </location>
</feature>
<evidence type="ECO:0000256" key="3">
    <source>
        <dbReference type="ARBA" id="ARBA00022989"/>
    </source>
</evidence>
<feature type="transmembrane region" description="Helical" evidence="5">
    <location>
        <begin position="246"/>
        <end position="266"/>
    </location>
</feature>
<proteinExistence type="predicted"/>
<evidence type="ECO:0000256" key="1">
    <source>
        <dbReference type="ARBA" id="ARBA00004651"/>
    </source>
</evidence>
<organism evidence="7 8">
    <name type="scientific">Pseudonocardia aurantiaca</name>
    <dbReference type="NCBI Taxonomy" id="75290"/>
    <lineage>
        <taxon>Bacteria</taxon>
        <taxon>Bacillati</taxon>
        <taxon>Actinomycetota</taxon>
        <taxon>Actinomycetes</taxon>
        <taxon>Pseudonocardiales</taxon>
        <taxon>Pseudonocardiaceae</taxon>
        <taxon>Pseudonocardia</taxon>
    </lineage>
</organism>
<dbReference type="InterPro" id="IPR036259">
    <property type="entry name" value="MFS_trans_sf"/>
</dbReference>
<feature type="transmembrane region" description="Helical" evidence="5">
    <location>
        <begin position="88"/>
        <end position="110"/>
    </location>
</feature>
<feature type="transmembrane region" description="Helical" evidence="5">
    <location>
        <begin position="122"/>
        <end position="146"/>
    </location>
</feature>
<feature type="domain" description="Major facilitator superfamily (MFS) profile" evidence="6">
    <location>
        <begin position="1"/>
        <end position="392"/>
    </location>
</feature>
<dbReference type="EMBL" id="JBHUCP010000018">
    <property type="protein sequence ID" value="MFD1532284.1"/>
    <property type="molecule type" value="Genomic_DNA"/>
</dbReference>
<keyword evidence="2 5" id="KW-0812">Transmembrane</keyword>
<keyword evidence="4 5" id="KW-0472">Membrane</keyword>
<feature type="transmembrane region" description="Helical" evidence="5">
    <location>
        <begin position="336"/>
        <end position="355"/>
    </location>
</feature>
<dbReference type="PANTHER" id="PTHR11360:SF284">
    <property type="entry name" value="EG:103B4.3 PROTEIN-RELATED"/>
    <property type="match status" value="1"/>
</dbReference>
<keyword evidence="8" id="KW-1185">Reference proteome</keyword>
<dbReference type="Pfam" id="PF07690">
    <property type="entry name" value="MFS_1"/>
    <property type="match status" value="1"/>
</dbReference>
<keyword evidence="3 5" id="KW-1133">Transmembrane helix</keyword>
<dbReference type="InterPro" id="IPR050327">
    <property type="entry name" value="Proton-linked_MCT"/>
</dbReference>
<feature type="transmembrane region" description="Helical" evidence="5">
    <location>
        <begin position="367"/>
        <end position="387"/>
    </location>
</feature>
<dbReference type="SUPFAM" id="SSF103473">
    <property type="entry name" value="MFS general substrate transporter"/>
    <property type="match status" value="1"/>
</dbReference>
<feature type="transmembrane region" description="Helical" evidence="5">
    <location>
        <begin position="273"/>
        <end position="295"/>
    </location>
</feature>
<sequence length="414" mass="42481">MLAGLGAAGLWFYTQGLFFGPVSKAFGVPTSEITIVGLYAVPLALACAYPFGRLVDHVGPKRVAIFGIPLFAACIAACALYRGPFWGFQAILVATTVLGVGAGPTIYTRIASAHFVLARGKALGFTLAGLGLAGLVLPPPLTLIIQSGGYRAGYATLAGLALLALPLVLLLVRSDRAGDPGHGQDDKGEPGAASSARETAGWDAWPALRSPTYLVMVALFMVSCIGTTAIFVQLSPILQSHGQSPLQAASAVSLAGLGVIIGRAGVGALMDRFFPTLIAVVLFLVTAAAVSLLLVPAASGLWLISAFAAGLALGAEGDTVAMLVAKYFGLRSYGQLYAVGYALFGPVGASVGPYLTSAQFERTGSYTSAVITSIVLLVLSSLLALALPRHSLEPRRNKIVAANHRTDAALADSG</sequence>
<evidence type="ECO:0000256" key="4">
    <source>
        <dbReference type="ARBA" id="ARBA00023136"/>
    </source>
</evidence>
<reference evidence="8" key="1">
    <citation type="journal article" date="2019" name="Int. J. Syst. Evol. Microbiol.">
        <title>The Global Catalogue of Microorganisms (GCM) 10K type strain sequencing project: providing services to taxonomists for standard genome sequencing and annotation.</title>
        <authorList>
            <consortium name="The Broad Institute Genomics Platform"/>
            <consortium name="The Broad Institute Genome Sequencing Center for Infectious Disease"/>
            <person name="Wu L."/>
            <person name="Ma J."/>
        </authorList>
    </citation>
    <scope>NUCLEOTIDE SEQUENCE [LARGE SCALE GENOMIC DNA]</scope>
    <source>
        <strain evidence="8">JCM 12165</strain>
    </source>
</reference>
<dbReference type="RefSeq" id="WP_343986912.1">
    <property type="nucleotide sequence ID" value="NZ_BAAAJG010000027.1"/>
</dbReference>
<evidence type="ECO:0000256" key="2">
    <source>
        <dbReference type="ARBA" id="ARBA00022692"/>
    </source>
</evidence>
<feature type="transmembrane region" description="Helical" evidence="5">
    <location>
        <begin position="63"/>
        <end position="82"/>
    </location>
</feature>
<dbReference type="PROSITE" id="PS50850">
    <property type="entry name" value="MFS"/>
    <property type="match status" value="1"/>
</dbReference>
<gene>
    <name evidence="7" type="ORF">ACFSCY_22905</name>
</gene>
<name>A0ABW4FNW7_9PSEU</name>
<evidence type="ECO:0000313" key="7">
    <source>
        <dbReference type="EMBL" id="MFD1532284.1"/>
    </source>
</evidence>
<feature type="transmembrane region" description="Helical" evidence="5">
    <location>
        <begin position="152"/>
        <end position="172"/>
    </location>
</feature>
<evidence type="ECO:0000259" key="6">
    <source>
        <dbReference type="PROSITE" id="PS50850"/>
    </source>
</evidence>
<evidence type="ECO:0000256" key="5">
    <source>
        <dbReference type="SAM" id="Phobius"/>
    </source>
</evidence>
<dbReference type="Proteomes" id="UP001597145">
    <property type="component" value="Unassembled WGS sequence"/>
</dbReference>
<comment type="caution">
    <text evidence="7">The sequence shown here is derived from an EMBL/GenBank/DDBJ whole genome shotgun (WGS) entry which is preliminary data.</text>
</comment>
<feature type="transmembrane region" description="Helical" evidence="5">
    <location>
        <begin position="301"/>
        <end position="324"/>
    </location>
</feature>
<accession>A0ABW4FNW7</accession>
<comment type="subcellular location">
    <subcellularLocation>
        <location evidence="1">Cell membrane</location>
        <topology evidence="1">Multi-pass membrane protein</topology>
    </subcellularLocation>
</comment>
<feature type="transmembrane region" description="Helical" evidence="5">
    <location>
        <begin position="213"/>
        <end position="234"/>
    </location>
</feature>
<evidence type="ECO:0000313" key="8">
    <source>
        <dbReference type="Proteomes" id="UP001597145"/>
    </source>
</evidence>
<dbReference type="InterPro" id="IPR020846">
    <property type="entry name" value="MFS_dom"/>
</dbReference>
<protein>
    <submittedName>
        <fullName evidence="7">MFS transporter</fullName>
    </submittedName>
</protein>